<keyword evidence="3" id="KW-1185">Reference proteome</keyword>
<feature type="transmembrane region" description="Helical" evidence="1">
    <location>
        <begin position="20"/>
        <end position="38"/>
    </location>
</feature>
<accession>A0A1H3W5H3</accession>
<reference evidence="2 3" key="1">
    <citation type="submission" date="2016-10" db="EMBL/GenBank/DDBJ databases">
        <authorList>
            <person name="de Groot N.N."/>
        </authorList>
    </citation>
    <scope>NUCLEOTIDE SEQUENCE [LARGE SCALE GENOMIC DNA]</scope>
    <source>
        <strain evidence="2 3">DSM 15345</strain>
    </source>
</reference>
<proteinExistence type="predicted"/>
<dbReference type="STRING" id="89524.SAMN05444370_101525"/>
<gene>
    <name evidence="2" type="ORF">SAMN05444370_101525</name>
</gene>
<evidence type="ECO:0000313" key="2">
    <source>
        <dbReference type="EMBL" id="SDZ82240.1"/>
    </source>
</evidence>
<keyword evidence="1" id="KW-0812">Transmembrane</keyword>
<sequence>MEMDSVLNSFARLCDSPLSIVIVAAMGLHAAVSILLFVNCPILRQRPLDNAAADRAAVHSPHAHSTRFLVTMLLGIALSVGGLYALRSPGAGPVAIGAIMVGVYVLMSEPARRTVEENALRVSGARLDGEEAYAFAHERLRAAHVERIATELGVFALLAVFIAVM</sequence>
<keyword evidence="1" id="KW-0472">Membrane</keyword>
<feature type="transmembrane region" description="Helical" evidence="1">
    <location>
        <begin position="68"/>
        <end position="85"/>
    </location>
</feature>
<dbReference type="Proteomes" id="UP000198703">
    <property type="component" value="Unassembled WGS sequence"/>
</dbReference>
<protein>
    <submittedName>
        <fullName evidence="2">Uncharacterized protein</fullName>
    </submittedName>
</protein>
<organism evidence="2 3">
    <name type="scientific">Rubrimonas cliftonensis</name>
    <dbReference type="NCBI Taxonomy" id="89524"/>
    <lineage>
        <taxon>Bacteria</taxon>
        <taxon>Pseudomonadati</taxon>
        <taxon>Pseudomonadota</taxon>
        <taxon>Alphaproteobacteria</taxon>
        <taxon>Rhodobacterales</taxon>
        <taxon>Paracoccaceae</taxon>
        <taxon>Rubrimonas</taxon>
    </lineage>
</organism>
<feature type="transmembrane region" description="Helical" evidence="1">
    <location>
        <begin position="91"/>
        <end position="107"/>
    </location>
</feature>
<dbReference type="EMBL" id="FNQM01000001">
    <property type="protein sequence ID" value="SDZ82240.1"/>
    <property type="molecule type" value="Genomic_DNA"/>
</dbReference>
<dbReference type="RefSeq" id="WP_093248052.1">
    <property type="nucleotide sequence ID" value="NZ_FNQM01000001.1"/>
</dbReference>
<evidence type="ECO:0000313" key="3">
    <source>
        <dbReference type="Proteomes" id="UP000198703"/>
    </source>
</evidence>
<dbReference type="OrthoDB" id="7864511at2"/>
<name>A0A1H3W5H3_9RHOB</name>
<dbReference type="AlphaFoldDB" id="A0A1H3W5H3"/>
<keyword evidence="1" id="KW-1133">Transmembrane helix</keyword>
<evidence type="ECO:0000256" key="1">
    <source>
        <dbReference type="SAM" id="Phobius"/>
    </source>
</evidence>